<keyword evidence="2" id="KW-0804">Transcription</keyword>
<dbReference type="GO" id="GO:0005634">
    <property type="term" value="C:nucleus"/>
    <property type="evidence" value="ECO:0007669"/>
    <property type="project" value="UniProtKB-SubCell"/>
</dbReference>
<dbReference type="OrthoDB" id="4703at2759"/>
<comment type="subcellular location">
    <subcellularLocation>
        <location evidence="1">Nucleus</location>
    </subcellularLocation>
</comment>
<dbReference type="EMBL" id="KV749039">
    <property type="protein sequence ID" value="OCL11469.1"/>
    <property type="molecule type" value="Genomic_DNA"/>
</dbReference>
<dbReference type="Proteomes" id="UP000250140">
    <property type="component" value="Unassembled WGS sequence"/>
</dbReference>
<evidence type="ECO:0000256" key="1">
    <source>
        <dbReference type="ARBA" id="ARBA00004123"/>
    </source>
</evidence>
<dbReference type="InterPro" id="IPR015943">
    <property type="entry name" value="WD40/YVTN_repeat-like_dom_sf"/>
</dbReference>
<dbReference type="Gene3D" id="2.130.10.10">
    <property type="entry name" value="YVTN repeat-like/Quinoprotein amine dehydrogenase"/>
    <property type="match status" value="1"/>
</dbReference>
<sequence>MNEATFIVGSESEQDRPTTAKKRRKDTRDYRPDPPLVHTRGISEFRIKGAKETRLIYTFGPSKEDIAPILKTRDKWQPDPTLPSLNADAYGVGGMAPSFYCAKETVEREICKSRKWYYEQGARDAFTNQQKITSLAAEDAVSYMPKPASDHHSFLIGPYDSQDLYTLKTGERLSLDEPWTDPSNQNDSHRLDKLQRRGWMLNLGSKIQNLEWLPNETGTMQYLSISVLQKNIGGRSYKPFQNPKAPSFTPQRPFPASIQIWGFKSSEDGRLDPETSPNLELVICTDWGSVKQFKWCPVGMIDTVKENDHGMIHMGLLAGVWGDGKVRVLDIKYPKPTTSSPFYLNIKQVAFECLPPNTVCTCLTWLSATTIAVGTANGNVAVWTLTPQLLSNTTPNPRPWLYHTLNASYIVNVTSAYPSRPHFLATSSADGFVRLTDIRSPHLDSVLSARSRVFGVTMAWHEWTQSFLTPDESYCLRNQPIRRFYMHMASMRADAQILAIASSQVHPSVLIGTADGFVLASNPIRRVLDMKAEPWQQVWFRHEWRRGMNVKEAPQQDVSGAQEGISPAAPVSQPAEPNTFNTPEPKTPMPPVATNPAARPPISALREPLSRITDSYKLETAQLQRPQGPNVQEGTRFATIYEEGTAVTQLAWNPNLRFGGWAAAGLGCGLVRVEDVAI</sequence>
<organism evidence="5 6">
    <name type="scientific">Glonium stellatum</name>
    <dbReference type="NCBI Taxonomy" id="574774"/>
    <lineage>
        <taxon>Eukaryota</taxon>
        <taxon>Fungi</taxon>
        <taxon>Dikarya</taxon>
        <taxon>Ascomycota</taxon>
        <taxon>Pezizomycotina</taxon>
        <taxon>Dothideomycetes</taxon>
        <taxon>Pleosporomycetidae</taxon>
        <taxon>Gloniales</taxon>
        <taxon>Gloniaceae</taxon>
        <taxon>Glonium</taxon>
    </lineage>
</organism>
<dbReference type="GO" id="GO:0000127">
    <property type="term" value="C:transcription factor TFIIIC complex"/>
    <property type="evidence" value="ECO:0007669"/>
    <property type="project" value="TreeGrafter"/>
</dbReference>
<evidence type="ECO:0000313" key="6">
    <source>
        <dbReference type="Proteomes" id="UP000250140"/>
    </source>
</evidence>
<reference evidence="5 6" key="1">
    <citation type="journal article" date="2016" name="Nat. Commun.">
        <title>Ectomycorrhizal ecology is imprinted in the genome of the dominant symbiotic fungus Cenococcum geophilum.</title>
        <authorList>
            <consortium name="DOE Joint Genome Institute"/>
            <person name="Peter M."/>
            <person name="Kohler A."/>
            <person name="Ohm R.A."/>
            <person name="Kuo A."/>
            <person name="Krutzmann J."/>
            <person name="Morin E."/>
            <person name="Arend M."/>
            <person name="Barry K.W."/>
            <person name="Binder M."/>
            <person name="Choi C."/>
            <person name="Clum A."/>
            <person name="Copeland A."/>
            <person name="Grisel N."/>
            <person name="Haridas S."/>
            <person name="Kipfer T."/>
            <person name="LaButti K."/>
            <person name="Lindquist E."/>
            <person name="Lipzen A."/>
            <person name="Maire R."/>
            <person name="Meier B."/>
            <person name="Mihaltcheva S."/>
            <person name="Molinier V."/>
            <person name="Murat C."/>
            <person name="Poggeler S."/>
            <person name="Quandt C.A."/>
            <person name="Sperisen C."/>
            <person name="Tritt A."/>
            <person name="Tisserant E."/>
            <person name="Crous P.W."/>
            <person name="Henrissat B."/>
            <person name="Nehls U."/>
            <person name="Egli S."/>
            <person name="Spatafora J.W."/>
            <person name="Grigoriev I.V."/>
            <person name="Martin F.M."/>
        </authorList>
    </citation>
    <scope>NUCLEOTIDE SEQUENCE [LARGE SCALE GENOMIC DNA]</scope>
    <source>
        <strain evidence="5 6">CBS 207.34</strain>
    </source>
</reference>
<gene>
    <name evidence="5" type="ORF">AOQ84DRAFT_335887</name>
</gene>
<evidence type="ECO:0000256" key="3">
    <source>
        <dbReference type="ARBA" id="ARBA00023242"/>
    </source>
</evidence>
<evidence type="ECO:0000313" key="5">
    <source>
        <dbReference type="EMBL" id="OCL11469.1"/>
    </source>
</evidence>
<feature type="region of interest" description="Disordered" evidence="4">
    <location>
        <begin position="1"/>
        <end position="35"/>
    </location>
</feature>
<dbReference type="SUPFAM" id="SSF50978">
    <property type="entry name" value="WD40 repeat-like"/>
    <property type="match status" value="1"/>
</dbReference>
<evidence type="ECO:0000256" key="2">
    <source>
        <dbReference type="ARBA" id="ARBA00023163"/>
    </source>
</evidence>
<protein>
    <submittedName>
        <fullName evidence="5">Uncharacterized protein</fullName>
    </submittedName>
</protein>
<dbReference type="GO" id="GO:0006383">
    <property type="term" value="P:transcription by RNA polymerase III"/>
    <property type="evidence" value="ECO:0007669"/>
    <property type="project" value="TreeGrafter"/>
</dbReference>
<accession>A0A8E2F6R6</accession>
<keyword evidence="3" id="KW-0539">Nucleus</keyword>
<dbReference type="AlphaFoldDB" id="A0A8E2F6R6"/>
<dbReference type="InterPro" id="IPR052416">
    <property type="entry name" value="GTF3C_component"/>
</dbReference>
<name>A0A8E2F6R6_9PEZI</name>
<feature type="region of interest" description="Disordered" evidence="4">
    <location>
        <begin position="553"/>
        <end position="589"/>
    </location>
</feature>
<dbReference type="PANTHER" id="PTHR15052">
    <property type="entry name" value="RNA POLYMERASE III TRANSCRIPTION INITIATION FACTOR COMPLEX SUBUNIT"/>
    <property type="match status" value="1"/>
</dbReference>
<dbReference type="InterPro" id="IPR036322">
    <property type="entry name" value="WD40_repeat_dom_sf"/>
</dbReference>
<proteinExistence type="predicted"/>
<feature type="compositionally biased region" description="Polar residues" evidence="4">
    <location>
        <begin position="575"/>
        <end position="584"/>
    </location>
</feature>
<dbReference type="PANTHER" id="PTHR15052:SF2">
    <property type="entry name" value="GENERAL TRANSCRIPTION FACTOR 3C POLYPEPTIDE 2"/>
    <property type="match status" value="1"/>
</dbReference>
<keyword evidence="6" id="KW-1185">Reference proteome</keyword>
<evidence type="ECO:0000256" key="4">
    <source>
        <dbReference type="SAM" id="MobiDB-lite"/>
    </source>
</evidence>